<reference evidence="8 9" key="1">
    <citation type="journal article" date="2013" name="Nat. Commun.">
        <title>Genome sequence and functional genomic analysis of the oil-degrading bacterium Oleispira antarctica.</title>
        <authorList>
            <person name="Kube M."/>
            <person name="Chernikova T.N."/>
            <person name="Al-Ramahi Y."/>
            <person name="Beloqui A."/>
            <person name="Lopez-Cortez N."/>
            <person name="Guazzaroni M.E."/>
            <person name="Heipieper H.J."/>
            <person name="Klages S."/>
            <person name="Kotsyurbenko O.R."/>
            <person name="Langer I."/>
            <person name="Nechitaylo T.Y."/>
            <person name="Lunsdorf H."/>
            <person name="Fernandez M."/>
            <person name="Juarez S."/>
            <person name="Ciordia S."/>
            <person name="Singer A."/>
            <person name="Kagan O."/>
            <person name="Egorova O."/>
            <person name="Petit P.A."/>
            <person name="Stogios P."/>
            <person name="Kim Y."/>
            <person name="Tchigvintsev A."/>
            <person name="Flick R."/>
            <person name="Denaro R."/>
            <person name="Genovese M."/>
            <person name="Albar J.P."/>
            <person name="Reva O.N."/>
            <person name="Martinez-Gomariz M."/>
            <person name="Tran H."/>
            <person name="Ferrer M."/>
            <person name="Savchenko A."/>
            <person name="Yakunin A.F."/>
            <person name="Yakimov M.M."/>
            <person name="Golyshina O.V."/>
            <person name="Reinhardt R."/>
            <person name="Golyshin P.N."/>
        </authorList>
    </citation>
    <scope>NUCLEOTIDE SEQUENCE [LARGE SCALE GENOMIC DNA]</scope>
</reference>
<dbReference type="GO" id="GO:0003676">
    <property type="term" value="F:nucleic acid binding"/>
    <property type="evidence" value="ECO:0007669"/>
    <property type="project" value="InterPro"/>
</dbReference>
<evidence type="ECO:0000313" key="9">
    <source>
        <dbReference type="Proteomes" id="UP000032749"/>
    </source>
</evidence>
<dbReference type="PATRIC" id="fig|698738.3.peg.1871"/>
<organism evidence="8 9">
    <name type="scientific">Oleispira antarctica RB-8</name>
    <dbReference type="NCBI Taxonomy" id="698738"/>
    <lineage>
        <taxon>Bacteria</taxon>
        <taxon>Pseudomonadati</taxon>
        <taxon>Pseudomonadota</taxon>
        <taxon>Gammaproteobacteria</taxon>
        <taxon>Oceanospirillales</taxon>
        <taxon>Oceanospirillaceae</taxon>
        <taxon>Oleispira</taxon>
    </lineage>
</organism>
<evidence type="ECO:0000313" key="8">
    <source>
        <dbReference type="EMBL" id="CCK75982.1"/>
    </source>
</evidence>
<name>R4YMD9_OLEAN</name>
<dbReference type="AlphaFoldDB" id="R4YMD9"/>
<protein>
    <submittedName>
        <fullName evidence="8">Ribosomal ribonucleate guanine-2-methyltransferase, putative</fullName>
        <ecNumber evidence="8">2.1.1.52</ecNumber>
    </submittedName>
</protein>
<accession>R4YMD9</accession>
<keyword evidence="2" id="KW-0698">rRNA processing</keyword>
<keyword evidence="9" id="KW-1185">Reference proteome</keyword>
<dbReference type="Pfam" id="PF26049">
    <property type="entry name" value="RLMG_N"/>
    <property type="match status" value="1"/>
</dbReference>
<dbReference type="HOGENOM" id="CLU_040288_4_0_6"/>
<keyword evidence="3 8" id="KW-0489">Methyltransferase</keyword>
<sequence length="375" mass="41743">MALLTTSNALLDLDCYPKVSAKFQQPWDAGDLYLIESANVGSHPAVINDQWGVLTCFLLQQGHSVYSWTDSFCGQTGIRNNSEKFDYSPALLTLDQGTPCFPKATNSLWIQCPKSFDQLHWWLTLALKQLGPGIEISLVGMAKHVPVKWLKWLEQYNTDYQQHPIKKKSRLMTFKLGDKLPALTVLKSYLGPDNKDVSALPGVFSRDHMDIGSRFFIQQISQLNTLSGKVIDLGCGNGLLSLACLHYFSASALELILCDDSSLALNSARENLLARDYSDAVFHHTDALLNVHVRADTILCNPPFHSGNRISTAAAERMFKQASKLLSKDGQLLVIANRHLPYAPLLKKGFKSIKQLNSDAKFVIYQCTDALPSNR</sequence>
<evidence type="ECO:0000256" key="3">
    <source>
        <dbReference type="ARBA" id="ARBA00022603"/>
    </source>
</evidence>
<dbReference type="InterPro" id="IPR046977">
    <property type="entry name" value="RsmC/RlmG"/>
</dbReference>
<evidence type="ECO:0000256" key="1">
    <source>
        <dbReference type="ARBA" id="ARBA00022490"/>
    </source>
</evidence>
<proteinExistence type="predicted"/>
<dbReference type="PROSITE" id="PS00092">
    <property type="entry name" value="N6_MTASE"/>
    <property type="match status" value="1"/>
</dbReference>
<dbReference type="InterPro" id="IPR058679">
    <property type="entry name" value="RlmG_N"/>
</dbReference>
<keyword evidence="1" id="KW-0963">Cytoplasm</keyword>
<dbReference type="SUPFAM" id="SSF53335">
    <property type="entry name" value="S-adenosyl-L-methionine-dependent methyltransferases"/>
    <property type="match status" value="1"/>
</dbReference>
<dbReference type="Gene3D" id="3.40.50.150">
    <property type="entry name" value="Vaccinia Virus protein VP39"/>
    <property type="match status" value="2"/>
</dbReference>
<dbReference type="STRING" id="698738.OLEAN_C18060"/>
<gene>
    <name evidence="8" type="primary">rsmC1</name>
    <name evidence="8" type="ORF">OLEAN_C18060</name>
</gene>
<evidence type="ECO:0000256" key="2">
    <source>
        <dbReference type="ARBA" id="ARBA00022552"/>
    </source>
</evidence>
<dbReference type="GO" id="GO:0032259">
    <property type="term" value="P:methylation"/>
    <property type="evidence" value="ECO:0007669"/>
    <property type="project" value="UniProtKB-KW"/>
</dbReference>
<dbReference type="CDD" id="cd02440">
    <property type="entry name" value="AdoMet_MTases"/>
    <property type="match status" value="1"/>
</dbReference>
<feature type="domain" description="RlmG N-terminal" evidence="7">
    <location>
        <begin position="2"/>
        <end position="175"/>
    </location>
</feature>
<dbReference type="OrthoDB" id="29650at2"/>
<feature type="domain" description="Methyltransferase small" evidence="6">
    <location>
        <begin position="197"/>
        <end position="366"/>
    </location>
</feature>
<evidence type="ECO:0000259" key="6">
    <source>
        <dbReference type="Pfam" id="PF05175"/>
    </source>
</evidence>
<dbReference type="Pfam" id="PF05175">
    <property type="entry name" value="MTS"/>
    <property type="match status" value="1"/>
</dbReference>
<dbReference type="PANTHER" id="PTHR47816:SF5">
    <property type="entry name" value="RIBOSOMAL RNA LARGE SUBUNIT METHYLTRANSFERASE G"/>
    <property type="match status" value="1"/>
</dbReference>
<dbReference type="InterPro" id="IPR002052">
    <property type="entry name" value="DNA_methylase_N6_adenine_CS"/>
</dbReference>
<evidence type="ECO:0000256" key="4">
    <source>
        <dbReference type="ARBA" id="ARBA00022679"/>
    </source>
</evidence>
<keyword evidence="5" id="KW-0949">S-adenosyl-L-methionine</keyword>
<evidence type="ECO:0000256" key="5">
    <source>
        <dbReference type="ARBA" id="ARBA00022691"/>
    </source>
</evidence>
<dbReference type="InterPro" id="IPR007848">
    <property type="entry name" value="Small_mtfrase_dom"/>
</dbReference>
<dbReference type="PANTHER" id="PTHR47816">
    <property type="entry name" value="RIBOSOMAL RNA SMALL SUBUNIT METHYLTRANSFERASE C"/>
    <property type="match status" value="1"/>
</dbReference>
<evidence type="ECO:0000259" key="7">
    <source>
        <dbReference type="Pfam" id="PF26049"/>
    </source>
</evidence>
<dbReference type="Proteomes" id="UP000032749">
    <property type="component" value="Chromosome"/>
</dbReference>
<dbReference type="KEGG" id="oai:OLEAN_C18060"/>
<dbReference type="GO" id="GO:0008170">
    <property type="term" value="F:N-methyltransferase activity"/>
    <property type="evidence" value="ECO:0007669"/>
    <property type="project" value="UniProtKB-ARBA"/>
</dbReference>
<keyword evidence="4 8" id="KW-0808">Transferase</keyword>
<dbReference type="InterPro" id="IPR029063">
    <property type="entry name" value="SAM-dependent_MTases_sf"/>
</dbReference>
<dbReference type="GO" id="GO:0006364">
    <property type="term" value="P:rRNA processing"/>
    <property type="evidence" value="ECO:0007669"/>
    <property type="project" value="UniProtKB-KW"/>
</dbReference>
<dbReference type="EMBL" id="FO203512">
    <property type="protein sequence ID" value="CCK75982.1"/>
    <property type="molecule type" value="Genomic_DNA"/>
</dbReference>
<dbReference type="EC" id="2.1.1.52" evidence="8"/>
<dbReference type="GO" id="GO:0008757">
    <property type="term" value="F:S-adenosylmethionine-dependent methyltransferase activity"/>
    <property type="evidence" value="ECO:0007669"/>
    <property type="project" value="InterPro"/>
</dbReference>